<evidence type="ECO:0000256" key="4">
    <source>
        <dbReference type="ARBA" id="ARBA00005259"/>
    </source>
</evidence>
<feature type="active site" description="Proton donor" evidence="16">
    <location>
        <position position="52"/>
    </location>
</feature>
<evidence type="ECO:0000256" key="9">
    <source>
        <dbReference type="ARBA" id="ARBA00022833"/>
    </source>
</evidence>
<dbReference type="GO" id="GO:0008835">
    <property type="term" value="F:diaminohydroxyphosphoribosylaminopyrimidine deaminase activity"/>
    <property type="evidence" value="ECO:0007669"/>
    <property type="project" value="UniProtKB-EC"/>
</dbReference>
<feature type="binding site" evidence="18">
    <location>
        <position position="50"/>
    </location>
    <ligand>
        <name>Zn(2+)</name>
        <dbReference type="ChEBI" id="CHEBI:29105"/>
        <note>catalytic</note>
    </ligand>
</feature>
<evidence type="ECO:0000256" key="16">
    <source>
        <dbReference type="PIRSR" id="PIRSR006769-1"/>
    </source>
</evidence>
<dbReference type="GO" id="GO:0050661">
    <property type="term" value="F:NADP binding"/>
    <property type="evidence" value="ECO:0007669"/>
    <property type="project" value="InterPro"/>
</dbReference>
<evidence type="ECO:0000256" key="5">
    <source>
        <dbReference type="ARBA" id="ARBA00007417"/>
    </source>
</evidence>
<evidence type="ECO:0000256" key="13">
    <source>
        <dbReference type="ARBA" id="ARBA00049861"/>
    </source>
</evidence>
<dbReference type="GO" id="GO:0008703">
    <property type="term" value="F:5-amino-6-(5-phosphoribosylamino)uracil reductase activity"/>
    <property type="evidence" value="ECO:0007669"/>
    <property type="project" value="UniProtKB-EC"/>
</dbReference>
<dbReference type="Gene3D" id="3.40.140.10">
    <property type="entry name" value="Cytidine Deaminase, domain 2"/>
    <property type="match status" value="1"/>
</dbReference>
<dbReference type="Proteomes" id="UP000473885">
    <property type="component" value="Unassembled WGS sequence"/>
</dbReference>
<dbReference type="UniPathway" id="UPA00275">
    <property type="reaction ID" value="UER00401"/>
</dbReference>
<feature type="domain" description="CMP/dCMP-type deaminase" evidence="19">
    <location>
        <begin position="1"/>
        <end position="114"/>
    </location>
</feature>
<keyword evidence="8 15" id="KW-0378">Hydrolase</keyword>
<evidence type="ECO:0000256" key="17">
    <source>
        <dbReference type="PIRSR" id="PIRSR006769-2"/>
    </source>
</evidence>
<accession>A0A6M0R691</accession>
<feature type="binding site" evidence="18">
    <location>
        <position position="75"/>
    </location>
    <ligand>
        <name>Zn(2+)</name>
        <dbReference type="ChEBI" id="CHEBI:29105"/>
        <note>catalytic</note>
    </ligand>
</feature>
<comment type="pathway">
    <text evidence="3 15">Cofactor biosynthesis; riboflavin biosynthesis; 5-amino-6-(D-ribitylamino)uracil from GTP: step 3/4.</text>
</comment>
<feature type="binding site" evidence="17">
    <location>
        <position position="207"/>
    </location>
    <ligand>
        <name>substrate</name>
    </ligand>
</feature>
<evidence type="ECO:0000256" key="1">
    <source>
        <dbReference type="ARBA" id="ARBA00002151"/>
    </source>
</evidence>
<evidence type="ECO:0000256" key="11">
    <source>
        <dbReference type="ARBA" id="ARBA00023002"/>
    </source>
</evidence>
<feature type="binding site" evidence="17">
    <location>
        <position position="168"/>
    </location>
    <ligand>
        <name>substrate</name>
    </ligand>
</feature>
<dbReference type="GO" id="GO:0009231">
    <property type="term" value="P:riboflavin biosynthetic process"/>
    <property type="evidence" value="ECO:0007669"/>
    <property type="project" value="UniProtKB-UniPathway"/>
</dbReference>
<dbReference type="EC" id="1.1.1.193" evidence="15"/>
<feature type="binding site" evidence="17">
    <location>
        <begin position="297"/>
        <end position="303"/>
    </location>
    <ligand>
        <name>NADP(+)</name>
        <dbReference type="ChEBI" id="CHEBI:58349"/>
    </ligand>
</feature>
<dbReference type="InterPro" id="IPR050765">
    <property type="entry name" value="Riboflavin_Biosynth_HTPR"/>
</dbReference>
<evidence type="ECO:0000256" key="3">
    <source>
        <dbReference type="ARBA" id="ARBA00004910"/>
    </source>
</evidence>
<dbReference type="Gene3D" id="3.40.430.10">
    <property type="entry name" value="Dihydrofolate Reductase, subunit A"/>
    <property type="match status" value="1"/>
</dbReference>
<keyword evidence="7 15" id="KW-0479">Metal-binding</keyword>
<evidence type="ECO:0000313" key="21">
    <source>
        <dbReference type="Proteomes" id="UP000473885"/>
    </source>
</evidence>
<dbReference type="NCBIfam" id="TIGR00326">
    <property type="entry name" value="eubact_ribD"/>
    <property type="match status" value="1"/>
</dbReference>
<comment type="similarity">
    <text evidence="4 15">In the N-terminal section; belongs to the cytidine and deoxycytidylate deaminase family.</text>
</comment>
<comment type="pathway">
    <text evidence="2 15">Cofactor biosynthesis; riboflavin biosynthesis; 5-amino-6-(D-ribitylamino)uracil from GTP: step 2/4.</text>
</comment>
<dbReference type="PANTHER" id="PTHR38011">
    <property type="entry name" value="DIHYDROFOLATE REDUCTASE FAMILY PROTEIN (AFU_ORTHOLOGUE AFUA_8G06820)"/>
    <property type="match status" value="1"/>
</dbReference>
<sequence>MKDNYYMEKALELSKFGEGRVNPNPKVGAIVVKDGEIVGQGYHKYFGGAHAEVYALKDAGKKAKGATLYVTLEPCSHYGKTPPCVEAIVKAGIKKVVVSMEDPNPLVSGKGIKFLKDNNIEVTTKVKEEEAKKLNEAFRKYIIYKEPFVVLKTASTLDGKIATKKGDSKWITGEDSRYIVHKVRNSLCGIMVGIGTILKDDPLLTTRIEKGRSPKAIIVDSNLKIPIESKILKTLGEREIYIACIKEHSNLEKKKALEEKGVNIIELPANEKKQVPLKALMKILGKKGIDSILLEGGGTLNFSALQENIVDKVMCFIAPKIIGGEKSKSMVAGEGIEKLKDSFYIKDETIEKIGEDILITGYIEKLQSCNKI</sequence>
<keyword evidence="9 15" id="KW-0862">Zinc</keyword>
<dbReference type="RefSeq" id="WP_341478316.1">
    <property type="nucleotide sequence ID" value="NZ_SXDP01000001.1"/>
</dbReference>
<evidence type="ECO:0000256" key="15">
    <source>
        <dbReference type="PIRNR" id="PIRNR006769"/>
    </source>
</evidence>
<dbReference type="EC" id="3.5.4.26" evidence="15"/>
<keyword evidence="11 15" id="KW-0560">Oxidoreductase</keyword>
<keyword evidence="10 15" id="KW-0521">NADP</keyword>
<evidence type="ECO:0000256" key="18">
    <source>
        <dbReference type="PIRSR" id="PIRSR006769-3"/>
    </source>
</evidence>
<feature type="binding site" evidence="17">
    <location>
        <position position="170"/>
    </location>
    <ligand>
        <name>NADP(+)</name>
        <dbReference type="ChEBI" id="CHEBI:58349"/>
    </ligand>
</feature>
<feature type="binding site" evidence="17">
    <location>
        <position position="200"/>
    </location>
    <ligand>
        <name>NADP(+)</name>
        <dbReference type="ChEBI" id="CHEBI:58349"/>
    </ligand>
</feature>
<evidence type="ECO:0000256" key="14">
    <source>
        <dbReference type="ARBA" id="ARBA00049886"/>
    </source>
</evidence>
<comment type="catalytic activity">
    <reaction evidence="14 15">
        <text>2,5-diamino-6-hydroxy-4-(5-phosphoribosylamino)-pyrimidine + H2O + H(+) = 5-amino-6-(5-phospho-D-ribosylamino)uracil + NH4(+)</text>
        <dbReference type="Rhea" id="RHEA:21868"/>
        <dbReference type="ChEBI" id="CHEBI:15377"/>
        <dbReference type="ChEBI" id="CHEBI:15378"/>
        <dbReference type="ChEBI" id="CHEBI:28938"/>
        <dbReference type="ChEBI" id="CHEBI:58453"/>
        <dbReference type="ChEBI" id="CHEBI:58614"/>
        <dbReference type="EC" id="3.5.4.26"/>
    </reaction>
</comment>
<dbReference type="Pfam" id="PF01872">
    <property type="entry name" value="RibD_C"/>
    <property type="match status" value="1"/>
</dbReference>
<dbReference type="InterPro" id="IPR002125">
    <property type="entry name" value="CMP_dCMP_dom"/>
</dbReference>
<comment type="function">
    <text evidence="1 15">Converts 2,5-diamino-6-(ribosylamino)-4(3h)-pyrimidinone 5'-phosphate into 5-amino-6-(ribosylamino)-2,4(1h,3h)-pyrimidinedione 5'-phosphate.</text>
</comment>
<evidence type="ECO:0000256" key="8">
    <source>
        <dbReference type="ARBA" id="ARBA00022801"/>
    </source>
</evidence>
<comment type="caution">
    <text evidence="20">The sequence shown here is derived from an EMBL/GenBank/DDBJ whole genome shotgun (WGS) entry which is preliminary data.</text>
</comment>
<evidence type="ECO:0000256" key="2">
    <source>
        <dbReference type="ARBA" id="ARBA00004882"/>
    </source>
</evidence>
<comment type="catalytic activity">
    <reaction evidence="13 15">
        <text>5-amino-6-(5-phospho-D-ribitylamino)uracil + NADP(+) = 5-amino-6-(5-phospho-D-ribosylamino)uracil + NADPH + H(+)</text>
        <dbReference type="Rhea" id="RHEA:17845"/>
        <dbReference type="ChEBI" id="CHEBI:15378"/>
        <dbReference type="ChEBI" id="CHEBI:57783"/>
        <dbReference type="ChEBI" id="CHEBI:58349"/>
        <dbReference type="ChEBI" id="CHEBI:58421"/>
        <dbReference type="ChEBI" id="CHEBI:58453"/>
        <dbReference type="EC" id="1.1.1.193"/>
    </reaction>
</comment>
<dbReference type="InterPro" id="IPR002734">
    <property type="entry name" value="RibDG_C"/>
</dbReference>
<dbReference type="PANTHER" id="PTHR38011:SF7">
    <property type="entry name" value="2,5-DIAMINO-6-RIBOSYLAMINO-4(3H)-PYRIMIDINONE 5'-PHOSPHATE REDUCTASE"/>
    <property type="match status" value="1"/>
</dbReference>
<protein>
    <recommendedName>
        <fullName evidence="15">Riboflavin biosynthesis protein RibD</fullName>
    </recommendedName>
    <domain>
        <recommendedName>
            <fullName evidence="15">Diaminohydroxyphosphoribosylaminopyrimidine deaminase</fullName>
            <shortName evidence="15">DRAP deaminase</shortName>
            <ecNumber evidence="15">3.5.4.26</ecNumber>
        </recommendedName>
        <alternativeName>
            <fullName evidence="15">Riboflavin-specific deaminase</fullName>
        </alternativeName>
    </domain>
    <domain>
        <recommendedName>
            <fullName evidence="15">5-amino-6-(5-phosphoribosylamino)uracil reductase</fullName>
            <ecNumber evidence="15">1.1.1.193</ecNumber>
        </recommendedName>
        <alternativeName>
            <fullName evidence="15">HTP reductase</fullName>
        </alternativeName>
    </domain>
</protein>
<evidence type="ECO:0000259" key="19">
    <source>
        <dbReference type="PROSITE" id="PS51747"/>
    </source>
</evidence>
<dbReference type="Pfam" id="PF00383">
    <property type="entry name" value="dCMP_cyt_deam_1"/>
    <property type="match status" value="1"/>
</dbReference>
<dbReference type="AlphaFoldDB" id="A0A6M0R691"/>
<dbReference type="InterPro" id="IPR016192">
    <property type="entry name" value="APOBEC/CMP_deaminase_Zn-bd"/>
</dbReference>
<evidence type="ECO:0000256" key="6">
    <source>
        <dbReference type="ARBA" id="ARBA00022619"/>
    </source>
</evidence>
<feature type="binding site" evidence="18">
    <location>
        <position position="84"/>
    </location>
    <ligand>
        <name>Zn(2+)</name>
        <dbReference type="ChEBI" id="CHEBI:29105"/>
        <note>catalytic</note>
    </ligand>
</feature>
<feature type="binding site" evidence="17">
    <location>
        <position position="295"/>
    </location>
    <ligand>
        <name>substrate</name>
    </ligand>
</feature>
<dbReference type="EMBL" id="SXDP01000001">
    <property type="protein sequence ID" value="NEZ45752.1"/>
    <property type="molecule type" value="Genomic_DNA"/>
</dbReference>
<evidence type="ECO:0000256" key="12">
    <source>
        <dbReference type="ARBA" id="ARBA00023268"/>
    </source>
</evidence>
<feature type="binding site" evidence="17">
    <location>
        <position position="204"/>
    </location>
    <ligand>
        <name>substrate</name>
    </ligand>
</feature>
<evidence type="ECO:0000313" key="20">
    <source>
        <dbReference type="EMBL" id="NEZ45752.1"/>
    </source>
</evidence>
<dbReference type="FunFam" id="3.40.140.10:FF:000025">
    <property type="entry name" value="Riboflavin biosynthesis protein RibD"/>
    <property type="match status" value="1"/>
</dbReference>
<feature type="binding site" evidence="17">
    <location>
        <position position="196"/>
    </location>
    <ligand>
        <name>NADP(+)</name>
        <dbReference type="ChEBI" id="CHEBI:58349"/>
    </ligand>
</feature>
<dbReference type="PROSITE" id="PS51747">
    <property type="entry name" value="CYT_DCMP_DEAMINASES_2"/>
    <property type="match status" value="1"/>
</dbReference>
<dbReference type="PROSITE" id="PS00903">
    <property type="entry name" value="CYT_DCMP_DEAMINASES_1"/>
    <property type="match status" value="1"/>
</dbReference>
<dbReference type="CDD" id="cd01284">
    <property type="entry name" value="Riboflavin_deaminase-reductase"/>
    <property type="match status" value="1"/>
</dbReference>
<dbReference type="GO" id="GO:0008270">
    <property type="term" value="F:zinc ion binding"/>
    <property type="evidence" value="ECO:0007669"/>
    <property type="project" value="InterPro"/>
</dbReference>
<dbReference type="SUPFAM" id="SSF53927">
    <property type="entry name" value="Cytidine deaminase-like"/>
    <property type="match status" value="1"/>
</dbReference>
<dbReference type="InterPro" id="IPR004794">
    <property type="entry name" value="Eubact_RibD"/>
</dbReference>
<feature type="binding site" evidence="17">
    <location>
        <position position="221"/>
    </location>
    <ligand>
        <name>NADP(+)</name>
        <dbReference type="ChEBI" id="CHEBI:58349"/>
    </ligand>
</feature>
<gene>
    <name evidence="20" type="primary">ribD</name>
    <name evidence="20" type="ORF">FDF74_00840</name>
</gene>
<proteinExistence type="inferred from homology"/>
<feature type="binding site" evidence="17">
    <location>
        <position position="184"/>
    </location>
    <ligand>
        <name>substrate</name>
    </ligand>
</feature>
<reference evidence="20 21" key="1">
    <citation type="submission" date="2019-04" db="EMBL/GenBank/DDBJ databases">
        <title>Genome sequencing of Clostridium botulinum Groups I-IV and Clostridium butyricum.</title>
        <authorList>
            <person name="Brunt J."/>
            <person name="Van Vliet A.H.M."/>
            <person name="Stringer S.C."/>
            <person name="Carter A.T."/>
            <person name="Peck M.W."/>
        </authorList>
    </citation>
    <scope>NUCLEOTIDE SEQUENCE [LARGE SCALE GENOMIC DNA]</scope>
    <source>
        <strain evidence="20 21">IFR 18/094</strain>
    </source>
</reference>
<name>A0A6M0R691_9CLOT</name>
<feature type="binding site" evidence="17">
    <location>
        <position position="154"/>
    </location>
    <ligand>
        <name>NADP(+)</name>
        <dbReference type="ChEBI" id="CHEBI:58349"/>
    </ligand>
</feature>
<dbReference type="InterPro" id="IPR011549">
    <property type="entry name" value="RibD_C"/>
</dbReference>
<dbReference type="SUPFAM" id="SSF53597">
    <property type="entry name" value="Dihydrofolate reductase-like"/>
    <property type="match status" value="1"/>
</dbReference>
<dbReference type="InterPro" id="IPR024072">
    <property type="entry name" value="DHFR-like_dom_sf"/>
</dbReference>
<dbReference type="InterPro" id="IPR016193">
    <property type="entry name" value="Cytidine_deaminase-like"/>
</dbReference>
<dbReference type="NCBIfam" id="TIGR00227">
    <property type="entry name" value="ribD_Cterm"/>
    <property type="match status" value="1"/>
</dbReference>
<keyword evidence="6 15" id="KW-0686">Riboflavin biosynthesis</keyword>
<keyword evidence="21" id="KW-1185">Reference proteome</keyword>
<evidence type="ECO:0000256" key="10">
    <source>
        <dbReference type="ARBA" id="ARBA00022857"/>
    </source>
</evidence>
<comment type="similarity">
    <text evidence="5 15">In the C-terminal section; belongs to the HTP reductase family.</text>
</comment>
<evidence type="ECO:0000256" key="7">
    <source>
        <dbReference type="ARBA" id="ARBA00022723"/>
    </source>
</evidence>
<comment type="cofactor">
    <cofactor evidence="15 18">
        <name>Zn(2+)</name>
        <dbReference type="ChEBI" id="CHEBI:29105"/>
    </cofactor>
    <text evidence="15 18">Binds 1 zinc ion.</text>
</comment>
<dbReference type="PIRSF" id="PIRSF006769">
    <property type="entry name" value="RibD"/>
    <property type="match status" value="1"/>
</dbReference>
<organism evidence="20 21">
    <name type="scientific">Clostridium niameyense</name>
    <dbReference type="NCBI Taxonomy" id="1622073"/>
    <lineage>
        <taxon>Bacteria</taxon>
        <taxon>Bacillati</taxon>
        <taxon>Bacillota</taxon>
        <taxon>Clostridia</taxon>
        <taxon>Eubacteriales</taxon>
        <taxon>Clostridiaceae</taxon>
        <taxon>Clostridium</taxon>
    </lineage>
</organism>
<keyword evidence="12" id="KW-0511">Multifunctional enzyme</keyword>